<sequence>MSIINRFNVILVTVKKIGKPKPNTLREHFKIGKSNQEITEILAWKVSERSVSMWAKEFRDFGKVQQNVSHGRPITAMNRNRCIITFLVQTDTFSYKMRFLDVFNNIF</sequence>
<dbReference type="AlphaFoldDB" id="A0A3M7REG3"/>
<proteinExistence type="predicted"/>
<evidence type="ECO:0000313" key="2">
    <source>
        <dbReference type="Proteomes" id="UP000276133"/>
    </source>
</evidence>
<name>A0A3M7REG3_BRAPC</name>
<accession>A0A3M7REG3</accession>
<comment type="caution">
    <text evidence="1">The sequence shown here is derived from an EMBL/GenBank/DDBJ whole genome shotgun (WGS) entry which is preliminary data.</text>
</comment>
<keyword evidence="2" id="KW-1185">Reference proteome</keyword>
<evidence type="ECO:0000313" key="1">
    <source>
        <dbReference type="EMBL" id="RNA21829.1"/>
    </source>
</evidence>
<organism evidence="1 2">
    <name type="scientific">Brachionus plicatilis</name>
    <name type="common">Marine rotifer</name>
    <name type="synonym">Brachionus muelleri</name>
    <dbReference type="NCBI Taxonomy" id="10195"/>
    <lineage>
        <taxon>Eukaryota</taxon>
        <taxon>Metazoa</taxon>
        <taxon>Spiralia</taxon>
        <taxon>Gnathifera</taxon>
        <taxon>Rotifera</taxon>
        <taxon>Eurotatoria</taxon>
        <taxon>Monogononta</taxon>
        <taxon>Pseudotrocha</taxon>
        <taxon>Ploima</taxon>
        <taxon>Brachionidae</taxon>
        <taxon>Brachionus</taxon>
    </lineage>
</organism>
<reference evidence="1 2" key="1">
    <citation type="journal article" date="2018" name="Sci. Rep.">
        <title>Genomic signatures of local adaptation to the degree of environmental predictability in rotifers.</title>
        <authorList>
            <person name="Franch-Gras L."/>
            <person name="Hahn C."/>
            <person name="Garcia-Roger E.M."/>
            <person name="Carmona M.J."/>
            <person name="Serra M."/>
            <person name="Gomez A."/>
        </authorList>
    </citation>
    <scope>NUCLEOTIDE SEQUENCE [LARGE SCALE GENOMIC DNA]</scope>
    <source>
        <strain evidence="1">HYR1</strain>
    </source>
</reference>
<gene>
    <name evidence="1" type="ORF">BpHYR1_040471</name>
</gene>
<dbReference type="OrthoDB" id="9981685at2759"/>
<dbReference type="EMBL" id="REGN01003593">
    <property type="protein sequence ID" value="RNA21829.1"/>
    <property type="molecule type" value="Genomic_DNA"/>
</dbReference>
<protein>
    <submittedName>
        <fullName evidence="1">Uncharacterized protein</fullName>
    </submittedName>
</protein>
<dbReference type="Proteomes" id="UP000276133">
    <property type="component" value="Unassembled WGS sequence"/>
</dbReference>